<dbReference type="Pfam" id="PF09650">
    <property type="entry name" value="PHA_gran_rgn"/>
    <property type="match status" value="1"/>
</dbReference>
<dbReference type="Proteomes" id="UP001596116">
    <property type="component" value="Unassembled WGS sequence"/>
</dbReference>
<dbReference type="InterPro" id="IPR013433">
    <property type="entry name" value="PHA_gran_rgn"/>
</dbReference>
<comment type="caution">
    <text evidence="1">The sequence shown here is derived from an EMBL/GenBank/DDBJ whole genome shotgun (WGS) entry which is preliminary data.</text>
</comment>
<organism evidence="1 2">
    <name type="scientific">Hyphococcus aureus</name>
    <dbReference type="NCBI Taxonomy" id="2666033"/>
    <lineage>
        <taxon>Bacteria</taxon>
        <taxon>Pseudomonadati</taxon>
        <taxon>Pseudomonadota</taxon>
        <taxon>Alphaproteobacteria</taxon>
        <taxon>Parvularculales</taxon>
        <taxon>Parvularculaceae</taxon>
        <taxon>Hyphococcus</taxon>
    </lineage>
</organism>
<proteinExistence type="predicted"/>
<keyword evidence="2" id="KW-1185">Reference proteome</keyword>
<dbReference type="EMBL" id="JBHPON010000002">
    <property type="protein sequence ID" value="MFC6037080.1"/>
    <property type="molecule type" value="Genomic_DNA"/>
</dbReference>
<sequence length="105" mass="11414">MARPVTVTISHDLGKQGARARINDGFDQLKTSMTNGLMFRFTQEWSSEDTLSFTAKGLGQTITGTIDVFPAHVRITATLPGLLASLAETISGKIEKQGQILLEHK</sequence>
<name>A0ABW1L0C0_9PROT</name>
<evidence type="ECO:0000313" key="2">
    <source>
        <dbReference type="Proteomes" id="UP001596116"/>
    </source>
</evidence>
<reference evidence="1 2" key="1">
    <citation type="submission" date="2024-09" db="EMBL/GenBank/DDBJ databases">
        <authorList>
            <person name="Zhang Z.-H."/>
        </authorList>
    </citation>
    <scope>NUCLEOTIDE SEQUENCE [LARGE SCALE GENOMIC DNA]</scope>
    <source>
        <strain evidence="1 2">HHTR114</strain>
    </source>
</reference>
<dbReference type="RefSeq" id="WP_379881675.1">
    <property type="nucleotide sequence ID" value="NZ_JBHPON010000002.1"/>
</dbReference>
<gene>
    <name evidence="1" type="ORF">ACFMB1_16110</name>
</gene>
<protein>
    <submittedName>
        <fullName evidence="1">Polyhydroxyalkanoic acid system family protein</fullName>
    </submittedName>
</protein>
<evidence type="ECO:0000313" key="1">
    <source>
        <dbReference type="EMBL" id="MFC6037080.1"/>
    </source>
</evidence>
<accession>A0ABW1L0C0</accession>